<dbReference type="EMBL" id="LVLA01000015">
    <property type="protein sequence ID" value="KYN93698.1"/>
    <property type="molecule type" value="Genomic_DNA"/>
</dbReference>
<accession>A0A060S3X5</accession>
<dbReference type="RefSeq" id="XP_019969909.1">
    <property type="nucleotide sequence ID" value="XM_020115252.1"/>
</dbReference>
<reference evidence="2" key="2">
    <citation type="submission" date="2014-05" db="EMBL/GenBank/DDBJ databases">
        <title>The genome sequences of chimpanzee malaria parasites reveal the path to human adaptation.</title>
        <authorList>
            <person name="Otto T.D."/>
            <person name="Rayner J.C."/>
            <person name="Boehme U."/>
            <person name="Pain A."/>
            <person name="Spottiswoode N."/>
            <person name="Sanders M."/>
            <person name="Quail M."/>
            <person name="Ollomo B."/>
            <person name="Renaud F."/>
            <person name="Thomas A.W."/>
            <person name="Prugnolle F."/>
            <person name="Conway D.J."/>
            <person name="Newbold C."/>
            <person name="Berriman M."/>
        </authorList>
    </citation>
    <scope>NUCLEOTIDE SEQUENCE [LARGE SCALE GENOMIC DNA]</scope>
    <source>
        <strain evidence="2">CDC</strain>
    </source>
</reference>
<feature type="compositionally biased region" description="Polar residues" evidence="1">
    <location>
        <begin position="36"/>
        <end position="54"/>
    </location>
</feature>
<evidence type="ECO:0000313" key="2">
    <source>
        <dbReference type="EMBL" id="CDO66525.1"/>
    </source>
</evidence>
<evidence type="ECO:0000256" key="1">
    <source>
        <dbReference type="SAM" id="MobiDB-lite"/>
    </source>
</evidence>
<dbReference type="Proteomes" id="UP000240500">
    <property type="component" value="Chromosome 14"/>
</dbReference>
<feature type="compositionally biased region" description="Basic and acidic residues" evidence="1">
    <location>
        <begin position="7"/>
        <end position="16"/>
    </location>
</feature>
<dbReference type="AlphaFoldDB" id="A0A060S3X5"/>
<reference evidence="3 6" key="3">
    <citation type="journal article" date="2016" name="Nat. Commun.">
        <title>Genomes of cryptic chimpanzee Plasmodium species reveal key evolutionary events leading to human malaria.</title>
        <authorList>
            <person name="Sundararaman S.A."/>
            <person name="Plenderleith L.J."/>
            <person name="Liu W."/>
            <person name="Loy D.E."/>
            <person name="Learn G.H."/>
            <person name="Li Y."/>
            <person name="Shaw K.S."/>
            <person name="Ayouba A."/>
            <person name="Peeters M."/>
            <person name="Speede S."/>
            <person name="Shaw G.M."/>
            <person name="Bushman F.D."/>
            <person name="Brisson D."/>
            <person name="Rayner J.C."/>
            <person name="Sharp P.M."/>
            <person name="Hahn B.H."/>
        </authorList>
    </citation>
    <scope>NUCLEOTIDE SEQUENCE [LARGE SCALE GENOMIC DNA]</scope>
    <source>
        <strain evidence="3 6">SY57</strain>
    </source>
</reference>
<evidence type="ECO:0000313" key="5">
    <source>
        <dbReference type="Proteomes" id="UP000027581"/>
    </source>
</evidence>
<dbReference type="VEuPathDB" id="PlasmoDB:PRCDC_1403500"/>
<gene>
    <name evidence="2" type="ORF">PRCDC_1403500</name>
    <name evidence="4" type="ORF">PRG01_1403900</name>
    <name evidence="3" type="ORF">PRSY57_1403500</name>
</gene>
<feature type="compositionally biased region" description="Basic and acidic residues" evidence="1">
    <location>
        <begin position="22"/>
        <end position="34"/>
    </location>
</feature>
<dbReference type="Proteomes" id="UP000027581">
    <property type="component" value="Unassembled WGS sequence"/>
</dbReference>
<reference evidence="2" key="1">
    <citation type="submission" date="2014-01" db="EMBL/GenBank/DDBJ databases">
        <authorList>
            <person name="Aslett M."/>
        </authorList>
    </citation>
    <scope>NUCLEOTIDE SEQUENCE</scope>
    <source>
        <strain evidence="2">CDC</strain>
    </source>
</reference>
<evidence type="ECO:0000313" key="6">
    <source>
        <dbReference type="Proteomes" id="UP000076359"/>
    </source>
</evidence>
<dbReference type="Proteomes" id="UP000076359">
    <property type="component" value="Unassembled WGS sequence"/>
</dbReference>
<dbReference type="OrthoDB" id="370783at2759"/>
<evidence type="ECO:0000313" key="3">
    <source>
        <dbReference type="EMBL" id="KYN93698.1"/>
    </source>
</evidence>
<proteinExistence type="predicted"/>
<name>A0A060S3X5_PLARE</name>
<protein>
    <submittedName>
        <fullName evidence="2">Uncharacterized protein</fullName>
    </submittedName>
</protein>
<organism evidence="2 5">
    <name type="scientific">Plasmodium reichenowi</name>
    <dbReference type="NCBI Taxonomy" id="5854"/>
    <lineage>
        <taxon>Eukaryota</taxon>
        <taxon>Sar</taxon>
        <taxon>Alveolata</taxon>
        <taxon>Apicomplexa</taxon>
        <taxon>Aconoidasida</taxon>
        <taxon>Haemosporida</taxon>
        <taxon>Plasmodiidae</taxon>
        <taxon>Plasmodium</taxon>
        <taxon>Plasmodium (Laverania)</taxon>
    </lineage>
</organism>
<sequence length="112" mass="12904">MANSSDNKPEANETIHENAATKNDKENDKTENKTTSEVNGKSKTHTINNNVNHLSSEHEKKYVQETYSFTFDKSLFAAPKFHPYFMMKNYTVHYMDPIIKKAKAKKHTCCCN</sequence>
<feature type="region of interest" description="Disordered" evidence="1">
    <location>
        <begin position="1"/>
        <end position="57"/>
    </location>
</feature>
<reference evidence="4 7" key="4">
    <citation type="submission" date="2016-09" db="EMBL/GenBank/DDBJ databases">
        <authorList>
            <consortium name="Pathogen Informatics"/>
        </authorList>
    </citation>
    <scope>NUCLEOTIDE SEQUENCE [LARGE SCALE GENOMIC DNA]</scope>
</reference>
<keyword evidence="5" id="KW-1185">Reference proteome</keyword>
<dbReference type="KEGG" id="prei:PRSY57_1403500"/>
<dbReference type="EMBL" id="LT969577">
    <property type="protein sequence ID" value="SOV82456.1"/>
    <property type="molecule type" value="Genomic_DNA"/>
</dbReference>
<dbReference type="EMBL" id="HG810775">
    <property type="protein sequence ID" value="CDO66525.1"/>
    <property type="molecule type" value="Genomic_DNA"/>
</dbReference>
<evidence type="ECO:0000313" key="7">
    <source>
        <dbReference type="Proteomes" id="UP000240500"/>
    </source>
</evidence>
<dbReference type="GeneID" id="30954014"/>
<dbReference type="VEuPathDB" id="PlasmoDB:PRG01_1403900"/>
<evidence type="ECO:0000313" key="4">
    <source>
        <dbReference type="EMBL" id="SOV82456.1"/>
    </source>
</evidence>